<evidence type="ECO:0000313" key="3">
    <source>
        <dbReference type="Proteomes" id="UP000317593"/>
    </source>
</evidence>
<dbReference type="Pfam" id="PF09694">
    <property type="entry name" value="Gcw_chp"/>
    <property type="match status" value="1"/>
</dbReference>
<dbReference type="EMBL" id="FXTH01000013">
    <property type="protein sequence ID" value="SMO79260.1"/>
    <property type="molecule type" value="Genomic_DNA"/>
</dbReference>
<dbReference type="InterPro" id="IPR010239">
    <property type="entry name" value="CHP02001"/>
</dbReference>
<name>A0A521E7W9_9BACT</name>
<sequence length="241" mass="25727">MTIPTNTETITCFFFASLMLLFGALIQPANAQNINPGVDLYSTYVWRGVAYSGPSIQPYIEFSTNGFAIGAWGSQAIDGITSSNEASTGFQEMDLYTSYRFDFGLSLGITDYYYPGTPFFSYTSAPDNGDISSHAVELNGGYVIDDFSLSANYIVNESPGGAGSAGGDMYYQIGYAPGSAELFIGGGDGWHTSDGDFKIVNIGIGAAKEIVVTERFSLPLSGAAILNPYTEQFYIVVGLSL</sequence>
<reference evidence="2 3" key="1">
    <citation type="submission" date="2017-05" db="EMBL/GenBank/DDBJ databases">
        <authorList>
            <person name="Varghese N."/>
            <person name="Submissions S."/>
        </authorList>
    </citation>
    <scope>NUCLEOTIDE SEQUENCE [LARGE SCALE GENOMIC DNA]</scope>
    <source>
        <strain evidence="2 3">DSM 21194</strain>
    </source>
</reference>
<protein>
    <submittedName>
        <fullName evidence="2">Uncharacterized protein</fullName>
    </submittedName>
</protein>
<dbReference type="RefSeq" id="WP_142715286.1">
    <property type="nucleotide sequence ID" value="NZ_FXTH01000013.1"/>
</dbReference>
<gene>
    <name evidence="2" type="ORF">SAMN06265218_11395</name>
</gene>
<evidence type="ECO:0000313" key="2">
    <source>
        <dbReference type="EMBL" id="SMO79260.1"/>
    </source>
</evidence>
<feature type="signal peptide" evidence="1">
    <location>
        <begin position="1"/>
        <end position="31"/>
    </location>
</feature>
<keyword evidence="1" id="KW-0732">Signal</keyword>
<proteinExistence type="predicted"/>
<dbReference type="Proteomes" id="UP000317593">
    <property type="component" value="Unassembled WGS sequence"/>
</dbReference>
<dbReference type="AlphaFoldDB" id="A0A521E7W9"/>
<keyword evidence="3" id="KW-1185">Reference proteome</keyword>
<organism evidence="2 3">
    <name type="scientific">Fodinibius sediminis</name>
    <dbReference type="NCBI Taxonomy" id="1214077"/>
    <lineage>
        <taxon>Bacteria</taxon>
        <taxon>Pseudomonadati</taxon>
        <taxon>Balneolota</taxon>
        <taxon>Balneolia</taxon>
        <taxon>Balneolales</taxon>
        <taxon>Balneolaceae</taxon>
        <taxon>Fodinibius</taxon>
    </lineage>
</organism>
<evidence type="ECO:0000256" key="1">
    <source>
        <dbReference type="SAM" id="SignalP"/>
    </source>
</evidence>
<accession>A0A521E7W9</accession>
<feature type="chain" id="PRO_5021895239" evidence="1">
    <location>
        <begin position="32"/>
        <end position="241"/>
    </location>
</feature>
<dbReference type="OrthoDB" id="1065092at2"/>